<keyword evidence="1" id="KW-0677">Repeat</keyword>
<dbReference type="Proteomes" id="UP000475582">
    <property type="component" value="Unassembled WGS sequence"/>
</dbReference>
<dbReference type="InterPro" id="IPR006530">
    <property type="entry name" value="YD"/>
</dbReference>
<dbReference type="Gene3D" id="2.180.10.10">
    <property type="entry name" value="RHS repeat-associated core"/>
    <property type="match status" value="4"/>
</dbReference>
<feature type="domain" description="DUF6531" evidence="3">
    <location>
        <begin position="120"/>
        <end position="170"/>
    </location>
</feature>
<organism evidence="5 6">
    <name type="scientific">Duganella radicis</name>
    <dbReference type="NCBI Taxonomy" id="551988"/>
    <lineage>
        <taxon>Bacteria</taxon>
        <taxon>Pseudomonadati</taxon>
        <taxon>Pseudomonadota</taxon>
        <taxon>Betaproteobacteria</taxon>
        <taxon>Burkholderiales</taxon>
        <taxon>Oxalobacteraceae</taxon>
        <taxon>Telluria group</taxon>
        <taxon>Duganella</taxon>
    </lineage>
</organism>
<dbReference type="InterPro" id="IPR056823">
    <property type="entry name" value="TEN-like_YD-shell"/>
</dbReference>
<evidence type="ECO:0000259" key="4">
    <source>
        <dbReference type="Pfam" id="PF25023"/>
    </source>
</evidence>
<protein>
    <recommendedName>
        <fullName evidence="7">RHS repeat protein</fullName>
    </recommendedName>
</protein>
<dbReference type="OrthoDB" id="8553452at2"/>
<sequence length="1410" mass="152865">MTIPHAGPNPLRHMKNSIMTQHPRLRHAAIALALTSSHLSASAQNDTPSPSPDIPSVEIKGDRPDKGPGWSMPSAPVDLPSIRLPSFQNMLPNAQNNSGLTDPLCPGKKAIPTTSPTTPNPVVIATGEKFKLETDFVATSPSGLSLERTYRSQHKAGSLFGPNWLSGIEQPSLVFYSYTNDIPDPITVIDSTGAEHVLSKMTSPPGYPPGLRLYPGPAAVGYLTFDVAQNKYTLYKNNQRFSYFADGRFDKLLSGTGAILLQYNWNGAGQVGAITNAAGQSLQFNWVNNRVTQVTDPNGQSWKYAYDGNNMLVKVTAPVDAASGVPADYREYMYEDSRDPTLLTGIKVNGVRYSTYQYDASKRVIDSALAGREEFESFVYGGNYTDVTDARGQTTRYTYTTYLTEKRITSQSRSLTASCPASVASTFYTANGDIDYTLDWEGNKTDYFFDGTKALISVTTAAGTANALTKFNNWGPNSRLSSTEFRDANGTTFRRIDYTYKTNTAVQDYGLLDTVTDNDLASGEQRKIGYTYTYHPDGLLATQTTTYYLAAGNQTETTAYDAFGNLIRTTNQLGQSVSFSGHDKLGQPATVVDLNGISHTLAYNLNTTLRSATDNLPTGNRVTTYSYNGDRQVTDIVYPDGSASRYRYTASGRLQQVGDAANNFATVAYNAPTLTTTTSSARQTPNWTGSATSAVANGSFVATAKDDSLGRLYTRIGNNGQAWNYRYDKNGNLVSLSDANGNAKSFEYDAQRRLTKATVLPEGSATLFHYDAAGNRDWIRDARGVQTNYTYNAFGDVLTVTSPDTGTTTYTYDQAGRMATEHRANGALLQYTWDGLGRLTSRTVGAATETLSYDQGTYGVGHLTGTSNASGQTSYTYTAAGQLGTQTAVITGQTYATGWTYDAAGRPQTLTYPSGLKLTYWYDTYGRLNKLTSSLGGTWSTIADSFQYQPVNGRRYAWRFGNNKPRLLTLDTDGRLVTIDSLTVHKLQLGYDPADRLKTRADSLDASKSDTYGYDSADRVSSAARTAGGESFSWDLVGNRASHTGPAGVFNYTNDTASNRLQYWASSTGDRYRNFSAYDSVGNLSAEQRKSGAALSTIGYDYDLFNRLSAFRQNGAALGAYKYNALDLRVEKITAAGTARYVYGPSGQLLAETGPSATEYVWLGGELLGIARGGQFYASHNDQVARPEALSDSAGNVAWRANNSAFDRVVTLNTVPLNIGFPGQQYDAESGLWYNWHRYYDATLGRYLQSDPIGLAGGVNTYAYVGGNPVSLSDPSGLASDPPPLVPMHSLSTIKSPSSNYLSWARESTPSIVESLKPGSPEPLRVGSDGRIWDGNTRITILQERGVNVNKLPRVPYKPGGMCRVPGVLGALGTLGLYLDISDMVERGSEIDRENAVCGIKPGAAEVGCM</sequence>
<dbReference type="Pfam" id="PF05593">
    <property type="entry name" value="RHS_repeat"/>
    <property type="match status" value="2"/>
</dbReference>
<evidence type="ECO:0000256" key="1">
    <source>
        <dbReference type="ARBA" id="ARBA00022737"/>
    </source>
</evidence>
<accession>A0A6L6PG69</accession>
<evidence type="ECO:0000313" key="5">
    <source>
        <dbReference type="EMBL" id="MTV37561.1"/>
    </source>
</evidence>
<dbReference type="InterPro" id="IPR045351">
    <property type="entry name" value="DUF6531"/>
</dbReference>
<dbReference type="PANTHER" id="PTHR32305:SF15">
    <property type="entry name" value="PROTEIN RHSA-RELATED"/>
    <property type="match status" value="1"/>
</dbReference>
<gene>
    <name evidence="5" type="ORF">GM676_08185</name>
</gene>
<dbReference type="NCBIfam" id="TIGR03696">
    <property type="entry name" value="Rhs_assc_core"/>
    <property type="match status" value="1"/>
</dbReference>
<evidence type="ECO:0000259" key="3">
    <source>
        <dbReference type="Pfam" id="PF20148"/>
    </source>
</evidence>
<dbReference type="InterPro" id="IPR031325">
    <property type="entry name" value="RHS_repeat"/>
</dbReference>
<dbReference type="PANTHER" id="PTHR32305">
    <property type="match status" value="1"/>
</dbReference>
<comment type="caution">
    <text evidence="5">The sequence shown here is derived from an EMBL/GenBank/DDBJ whole genome shotgun (WGS) entry which is preliminary data.</text>
</comment>
<evidence type="ECO:0000313" key="6">
    <source>
        <dbReference type="Proteomes" id="UP000475582"/>
    </source>
</evidence>
<proteinExistence type="predicted"/>
<evidence type="ECO:0008006" key="7">
    <source>
        <dbReference type="Google" id="ProtNLM"/>
    </source>
</evidence>
<dbReference type="InterPro" id="IPR022385">
    <property type="entry name" value="Rhs_assc_core"/>
</dbReference>
<feature type="region of interest" description="Disordered" evidence="2">
    <location>
        <begin position="39"/>
        <end position="75"/>
    </location>
</feature>
<dbReference type="Pfam" id="PF20148">
    <property type="entry name" value="DUF6531"/>
    <property type="match status" value="1"/>
</dbReference>
<evidence type="ECO:0000256" key="2">
    <source>
        <dbReference type="SAM" id="MobiDB-lite"/>
    </source>
</evidence>
<feature type="domain" description="Teneurin-like YD-shell" evidence="4">
    <location>
        <begin position="977"/>
        <end position="1251"/>
    </location>
</feature>
<dbReference type="EMBL" id="WNKY01000006">
    <property type="protein sequence ID" value="MTV37561.1"/>
    <property type="molecule type" value="Genomic_DNA"/>
</dbReference>
<dbReference type="Pfam" id="PF25023">
    <property type="entry name" value="TEN_YD-shell"/>
    <property type="match status" value="2"/>
</dbReference>
<name>A0A6L6PG69_9BURK</name>
<dbReference type="InterPro" id="IPR050708">
    <property type="entry name" value="T6SS_VgrG/RHS"/>
</dbReference>
<dbReference type="NCBIfam" id="TIGR01643">
    <property type="entry name" value="YD_repeat_2x"/>
    <property type="match status" value="8"/>
</dbReference>
<keyword evidence="6" id="KW-1185">Reference proteome</keyword>
<reference evidence="5 6" key="1">
    <citation type="submission" date="2019-11" db="EMBL/GenBank/DDBJ databases">
        <title>Type strains purchased from KCTC, JCM and DSMZ.</title>
        <authorList>
            <person name="Lu H."/>
        </authorList>
    </citation>
    <scope>NUCLEOTIDE SEQUENCE [LARGE SCALE GENOMIC DNA]</scope>
    <source>
        <strain evidence="5 6">KCTC 22382</strain>
    </source>
</reference>
<feature type="domain" description="Teneurin-like YD-shell" evidence="4">
    <location>
        <begin position="707"/>
        <end position="831"/>
    </location>
</feature>